<dbReference type="Pfam" id="PF00225">
    <property type="entry name" value="Kinesin"/>
    <property type="match status" value="1"/>
</dbReference>
<feature type="domain" description="Kinesin motor" evidence="10">
    <location>
        <begin position="112"/>
        <end position="174"/>
    </location>
</feature>
<name>A0A336K1S3_CULSO</name>
<dbReference type="GO" id="GO:0003777">
    <property type="term" value="F:microtubule motor activity"/>
    <property type="evidence" value="ECO:0007669"/>
    <property type="project" value="InterPro"/>
</dbReference>
<comment type="similarity">
    <text evidence="7">Belongs to the TRAFAC class myosin-kinesin ATPase superfamily. Kinesin family.</text>
</comment>
<evidence type="ECO:0000313" key="12">
    <source>
        <dbReference type="EMBL" id="SSX17741.1"/>
    </source>
</evidence>
<dbReference type="VEuPathDB" id="VectorBase:CSON003310"/>
<dbReference type="PANTHER" id="PTHR47969">
    <property type="entry name" value="CHROMOSOME-ASSOCIATED KINESIN KIF4A-RELATED"/>
    <property type="match status" value="1"/>
</dbReference>
<dbReference type="GO" id="GO:0005875">
    <property type="term" value="C:microtubule associated complex"/>
    <property type="evidence" value="ECO:0007669"/>
    <property type="project" value="TreeGrafter"/>
</dbReference>
<reference evidence="11" key="1">
    <citation type="submission" date="2018-04" db="EMBL/GenBank/DDBJ databases">
        <authorList>
            <person name="Go L.Y."/>
            <person name="Mitchell J.A."/>
        </authorList>
    </citation>
    <scope>NUCLEOTIDE SEQUENCE</scope>
    <source>
        <tissue evidence="11">Whole organism</tissue>
    </source>
</reference>
<dbReference type="GO" id="GO:0008017">
    <property type="term" value="F:microtubule binding"/>
    <property type="evidence" value="ECO:0007669"/>
    <property type="project" value="InterPro"/>
</dbReference>
<dbReference type="InterPro" id="IPR001752">
    <property type="entry name" value="Kinesin_motor_dom"/>
</dbReference>
<keyword evidence="3 7" id="KW-0547">Nucleotide-binding</keyword>
<evidence type="ECO:0000256" key="8">
    <source>
        <dbReference type="SAM" id="Coils"/>
    </source>
</evidence>
<evidence type="ECO:0000256" key="5">
    <source>
        <dbReference type="ARBA" id="ARBA00023054"/>
    </source>
</evidence>
<gene>
    <name evidence="11" type="primary">CSON003310</name>
</gene>
<evidence type="ECO:0000256" key="4">
    <source>
        <dbReference type="ARBA" id="ARBA00022840"/>
    </source>
</evidence>
<dbReference type="EMBL" id="UFQS01000015">
    <property type="protein sequence ID" value="SSW97355.1"/>
    <property type="molecule type" value="Genomic_DNA"/>
</dbReference>
<dbReference type="PRINTS" id="PR00380">
    <property type="entry name" value="KINESINHEAVY"/>
</dbReference>
<dbReference type="GO" id="GO:0007052">
    <property type="term" value="P:mitotic spindle organization"/>
    <property type="evidence" value="ECO:0007669"/>
    <property type="project" value="TreeGrafter"/>
</dbReference>
<feature type="coiled-coil region" evidence="8">
    <location>
        <begin position="382"/>
        <end position="470"/>
    </location>
</feature>
<dbReference type="InterPro" id="IPR036961">
    <property type="entry name" value="Kinesin_motor_dom_sf"/>
</dbReference>
<proteinExistence type="inferred from homology"/>
<evidence type="ECO:0000256" key="9">
    <source>
        <dbReference type="SAM" id="MobiDB-lite"/>
    </source>
</evidence>
<feature type="compositionally biased region" description="Basic and acidic residues" evidence="9">
    <location>
        <begin position="919"/>
        <end position="928"/>
    </location>
</feature>
<feature type="binding site" evidence="7">
    <location>
        <begin position="83"/>
        <end position="90"/>
    </location>
    <ligand>
        <name>ATP</name>
        <dbReference type="ChEBI" id="CHEBI:30616"/>
    </ligand>
</feature>
<accession>A0A336K1S3</accession>
<evidence type="ECO:0000259" key="10">
    <source>
        <dbReference type="PROSITE" id="PS50067"/>
    </source>
</evidence>
<dbReference type="PANTHER" id="PTHR47969:SF15">
    <property type="entry name" value="CHROMOSOME-ASSOCIATED KINESIN KIF4A-RELATED"/>
    <property type="match status" value="1"/>
</dbReference>
<comment type="caution">
    <text evidence="7">Lacks conserved residue(s) required for the propagation of feature annotation.</text>
</comment>
<evidence type="ECO:0000256" key="1">
    <source>
        <dbReference type="ARBA" id="ARBA00004245"/>
    </source>
</evidence>
<feature type="coiled-coil region" evidence="8">
    <location>
        <begin position="662"/>
        <end position="700"/>
    </location>
</feature>
<keyword evidence="2" id="KW-0963">Cytoplasm</keyword>
<reference evidence="12" key="2">
    <citation type="submission" date="2018-07" db="EMBL/GenBank/DDBJ databases">
        <authorList>
            <person name="Quirk P.G."/>
            <person name="Krulwich T.A."/>
        </authorList>
    </citation>
    <scope>NUCLEOTIDE SEQUENCE</scope>
</reference>
<dbReference type="SMART" id="SM01114">
    <property type="entry name" value="CXC"/>
    <property type="match status" value="1"/>
</dbReference>
<evidence type="ECO:0000256" key="6">
    <source>
        <dbReference type="ARBA" id="ARBA00023212"/>
    </source>
</evidence>
<sequence>MASNVQVAVRIRPLVNSEIIKGCQEVVWKTDGVPQVNVRDKDAYTFNHVFTQSDSQETVYCDAVEPMIKNLFHGYNITILAYGQTGSGKTFTMGTASTGDEGLNTGVIPRAVICALCDSKSSHIPYRDSILTRLLQDSLGGNSYTLMIACVSPADYNVEETYNTLVYANRAKQIKNKPTVNVDPTKQEIKKLKAEVERLRLALLQENPNLVLNDGKNIDPFELTRLNNQNKELTKQLHCTLVDLANVEMRAILAEDTCSDVSQRVDELKIFILKYLDDKVEDFESFNEIQKMFEQIDKIMVQYKNDKNQSISTVNDNSVDENDGDDVQLNFEKHTYKQQENAVKLRDLNTALALKEQLHQKIMENVSRLTTYDPEISSIDINKNYLEQIQQLTKELDEVRAQKTEQKCAKLSEERRKKVQELEANIEKLRKKCLQQEKLLKLKAKDSERVKLLDKEIKEMKTSKVKLIRQMRLESDQFRQWRMNKEREITKMKEVDQKRKLEMVRKESMHQKQQNVLRRKMEDAIATSKRLKEALDKQSAARAQKNSKNSNVGQMLLNEIHVIHSIIDAKLTVKSLMDDRATLNGRLIQLKKYPEVNATEIKNIQQQLELRSAQVSDLQSQVISTDVDTKIKELGEQMTSIADFKAAYQALMKQSVIDRQSYTQYKLEMDELKVHAEQLEEEYKEQKALLRQQEMKFEQEKHAMQKDYEEKTAWMLRTIDALKRENNGEVLNNTFVVESSKGMEEAMAETMEHLRNELDEYKQKYNDLLSQTEANTKTKEKNTKKSQSRFSDDQFSDVEFIDETLDDEDDMFDLDDSTLDPNWRGTPLAKRSKRTSALMRTTFAKPDEPGQRKMSDGPSRCACKGNCSTKLCSCQKRGDTCGDNCKCDGEKCANNVVKVNENDIHNDTAKTDQNSTNKHSMEENKLEDDNLNITPKKMKFQNAHDVTTPYYPYSHKKRKPLLEI</sequence>
<dbReference type="GO" id="GO:0051231">
    <property type="term" value="P:spindle elongation"/>
    <property type="evidence" value="ECO:0007669"/>
    <property type="project" value="TreeGrafter"/>
</dbReference>
<dbReference type="InterPro" id="IPR027417">
    <property type="entry name" value="P-loop_NTPase"/>
</dbReference>
<dbReference type="SUPFAM" id="SSF52540">
    <property type="entry name" value="P-loop containing nucleoside triphosphate hydrolases"/>
    <property type="match status" value="1"/>
</dbReference>
<feature type="region of interest" description="Disordered" evidence="9">
    <location>
        <begin position="770"/>
        <end position="792"/>
    </location>
</feature>
<dbReference type="Pfam" id="PF25764">
    <property type="entry name" value="KIF21A_4th"/>
    <property type="match status" value="1"/>
</dbReference>
<dbReference type="SMART" id="SM00129">
    <property type="entry name" value="KISc"/>
    <property type="match status" value="1"/>
</dbReference>
<dbReference type="GO" id="GO:0005524">
    <property type="term" value="F:ATP binding"/>
    <property type="evidence" value="ECO:0007669"/>
    <property type="project" value="UniProtKB-UniRule"/>
</dbReference>
<keyword evidence="5 8" id="KW-0175">Coiled coil</keyword>
<keyword evidence="6" id="KW-0206">Cytoskeleton</keyword>
<dbReference type="AlphaFoldDB" id="A0A336K1S3"/>
<dbReference type="GO" id="GO:0007018">
    <property type="term" value="P:microtubule-based movement"/>
    <property type="evidence" value="ECO:0007669"/>
    <property type="project" value="InterPro"/>
</dbReference>
<comment type="subcellular location">
    <subcellularLocation>
        <location evidence="1">Cytoplasm</location>
        <location evidence="1">Cytoskeleton</location>
    </subcellularLocation>
</comment>
<evidence type="ECO:0000256" key="3">
    <source>
        <dbReference type="ARBA" id="ARBA00022741"/>
    </source>
</evidence>
<dbReference type="InterPro" id="IPR033467">
    <property type="entry name" value="Tesmin/TSO1-like_CXC"/>
</dbReference>
<evidence type="ECO:0000256" key="7">
    <source>
        <dbReference type="PROSITE-ProRule" id="PRU00283"/>
    </source>
</evidence>
<dbReference type="InterPro" id="IPR027640">
    <property type="entry name" value="Kinesin-like_fam"/>
</dbReference>
<feature type="domain" description="Kinesin motor" evidence="10">
    <location>
        <begin position="4"/>
        <end position="111"/>
    </location>
</feature>
<keyword evidence="4 7" id="KW-0067">ATP-binding</keyword>
<dbReference type="Gene3D" id="3.40.850.10">
    <property type="entry name" value="Kinesin motor domain"/>
    <property type="match status" value="2"/>
</dbReference>
<protein>
    <submittedName>
        <fullName evidence="11">CSON003310 protein</fullName>
    </submittedName>
</protein>
<dbReference type="EMBL" id="UFQT01000015">
    <property type="protein sequence ID" value="SSX17741.1"/>
    <property type="molecule type" value="Genomic_DNA"/>
</dbReference>
<dbReference type="PROSITE" id="PS50067">
    <property type="entry name" value="KINESIN_MOTOR_2"/>
    <property type="match status" value="2"/>
</dbReference>
<dbReference type="OMA" id="SFHSKLC"/>
<keyword evidence="7" id="KW-0505">Motor protein</keyword>
<evidence type="ECO:0000313" key="11">
    <source>
        <dbReference type="EMBL" id="SSW97355.1"/>
    </source>
</evidence>
<feature type="region of interest" description="Disordered" evidence="9">
    <location>
        <begin position="903"/>
        <end position="930"/>
    </location>
</feature>
<evidence type="ECO:0000256" key="2">
    <source>
        <dbReference type="ARBA" id="ARBA00022490"/>
    </source>
</evidence>
<organism evidence="11">
    <name type="scientific">Culicoides sonorensis</name>
    <name type="common">Biting midge</name>
    <dbReference type="NCBI Taxonomy" id="179676"/>
    <lineage>
        <taxon>Eukaryota</taxon>
        <taxon>Metazoa</taxon>
        <taxon>Ecdysozoa</taxon>
        <taxon>Arthropoda</taxon>
        <taxon>Hexapoda</taxon>
        <taxon>Insecta</taxon>
        <taxon>Pterygota</taxon>
        <taxon>Neoptera</taxon>
        <taxon>Endopterygota</taxon>
        <taxon>Diptera</taxon>
        <taxon>Nematocera</taxon>
        <taxon>Chironomoidea</taxon>
        <taxon>Ceratopogonidae</taxon>
        <taxon>Ceratopogoninae</taxon>
        <taxon>Culicoides</taxon>
        <taxon>Monoculicoides</taxon>
    </lineage>
</organism>